<dbReference type="Gene3D" id="1.10.10.10">
    <property type="entry name" value="Winged helix-like DNA-binding domain superfamily/Winged helix DNA-binding domain"/>
    <property type="match status" value="1"/>
</dbReference>
<evidence type="ECO:0000313" key="6">
    <source>
        <dbReference type="Proteomes" id="UP000570166"/>
    </source>
</evidence>
<dbReference type="PANTHER" id="PTHR44688:SF16">
    <property type="entry name" value="DNA-BINDING TRANSCRIPTIONAL ACTIVATOR DEVR_DOSR"/>
    <property type="match status" value="1"/>
</dbReference>
<protein>
    <submittedName>
        <fullName evidence="5">Helix-turn-helix transcriptional regulator</fullName>
    </submittedName>
</protein>
<evidence type="ECO:0000256" key="3">
    <source>
        <dbReference type="ARBA" id="ARBA00023163"/>
    </source>
</evidence>
<keyword evidence="2" id="KW-0238">DNA-binding</keyword>
<dbReference type="SUPFAM" id="SSF46894">
    <property type="entry name" value="C-terminal effector domain of the bipartite response regulators"/>
    <property type="match status" value="1"/>
</dbReference>
<dbReference type="PROSITE" id="PS50043">
    <property type="entry name" value="HTH_LUXR_2"/>
    <property type="match status" value="1"/>
</dbReference>
<evidence type="ECO:0000256" key="2">
    <source>
        <dbReference type="ARBA" id="ARBA00023125"/>
    </source>
</evidence>
<accession>A0A838L6S6</accession>
<dbReference type="CDD" id="cd06170">
    <property type="entry name" value="LuxR_C_like"/>
    <property type="match status" value="1"/>
</dbReference>
<keyword evidence="1" id="KW-0805">Transcription regulation</keyword>
<dbReference type="InterPro" id="IPR000792">
    <property type="entry name" value="Tscrpt_reg_LuxR_C"/>
</dbReference>
<dbReference type="EMBL" id="JACEIB010000006">
    <property type="protein sequence ID" value="MBA2934189.1"/>
    <property type="molecule type" value="Genomic_DNA"/>
</dbReference>
<dbReference type="PANTHER" id="PTHR44688">
    <property type="entry name" value="DNA-BINDING TRANSCRIPTIONAL ACTIVATOR DEVR_DOSR"/>
    <property type="match status" value="1"/>
</dbReference>
<dbReference type="InterPro" id="IPR036388">
    <property type="entry name" value="WH-like_DNA-bd_sf"/>
</dbReference>
<dbReference type="AlphaFoldDB" id="A0A838L6S6"/>
<reference evidence="5 6" key="1">
    <citation type="submission" date="2020-07" db="EMBL/GenBank/DDBJ databases">
        <authorList>
            <person name="Sun Q."/>
        </authorList>
    </citation>
    <scope>NUCLEOTIDE SEQUENCE [LARGE SCALE GENOMIC DNA]</scope>
    <source>
        <strain evidence="5 6">CGMCC 1.13654</strain>
    </source>
</reference>
<feature type="domain" description="HTH luxR-type" evidence="4">
    <location>
        <begin position="51"/>
        <end position="116"/>
    </location>
</feature>
<dbReference type="InterPro" id="IPR016032">
    <property type="entry name" value="Sig_transdc_resp-reg_C-effctor"/>
</dbReference>
<evidence type="ECO:0000313" key="5">
    <source>
        <dbReference type="EMBL" id="MBA2934189.1"/>
    </source>
</evidence>
<keyword evidence="3" id="KW-0804">Transcription</keyword>
<dbReference type="SMART" id="SM00421">
    <property type="entry name" value="HTH_LUXR"/>
    <property type="match status" value="1"/>
</dbReference>
<name>A0A838L6S6_9SPHN</name>
<dbReference type="Pfam" id="PF00196">
    <property type="entry name" value="GerE"/>
    <property type="match status" value="1"/>
</dbReference>
<dbReference type="PRINTS" id="PR00038">
    <property type="entry name" value="HTHLUXR"/>
</dbReference>
<dbReference type="GO" id="GO:0003677">
    <property type="term" value="F:DNA binding"/>
    <property type="evidence" value="ECO:0007669"/>
    <property type="project" value="UniProtKB-KW"/>
</dbReference>
<evidence type="ECO:0000256" key="1">
    <source>
        <dbReference type="ARBA" id="ARBA00023015"/>
    </source>
</evidence>
<gene>
    <name evidence="5" type="ORF">HZF05_08755</name>
</gene>
<dbReference type="Proteomes" id="UP000570166">
    <property type="component" value="Unassembled WGS sequence"/>
</dbReference>
<sequence>MAQPAPEPLTEDERLAAIAELLRKADALPGAAAPVSLGEHIVEAARVPRRHRESLLRLTPMELTCIRFLGWGRSNGDIATLLLISENTVRVHLSNVARKLELDGMRELAALAGLLFYPSE</sequence>
<organism evidence="5 6">
    <name type="scientific">Sphingomonas chungangi</name>
    <dbReference type="NCBI Taxonomy" id="2683589"/>
    <lineage>
        <taxon>Bacteria</taxon>
        <taxon>Pseudomonadati</taxon>
        <taxon>Pseudomonadota</taxon>
        <taxon>Alphaproteobacteria</taxon>
        <taxon>Sphingomonadales</taxon>
        <taxon>Sphingomonadaceae</taxon>
        <taxon>Sphingomonas</taxon>
    </lineage>
</organism>
<dbReference type="PROSITE" id="PS00622">
    <property type="entry name" value="HTH_LUXR_1"/>
    <property type="match status" value="1"/>
</dbReference>
<proteinExistence type="predicted"/>
<dbReference type="GO" id="GO:0006355">
    <property type="term" value="P:regulation of DNA-templated transcription"/>
    <property type="evidence" value="ECO:0007669"/>
    <property type="project" value="InterPro"/>
</dbReference>
<evidence type="ECO:0000259" key="4">
    <source>
        <dbReference type="PROSITE" id="PS50043"/>
    </source>
</evidence>
<keyword evidence="6" id="KW-1185">Reference proteome</keyword>
<comment type="caution">
    <text evidence="5">The sequence shown here is derived from an EMBL/GenBank/DDBJ whole genome shotgun (WGS) entry which is preliminary data.</text>
</comment>